<protein>
    <submittedName>
        <fullName evidence="3">WecB/TagA/CpsF family glycosyltransferase</fullName>
    </submittedName>
</protein>
<sequence>MTMIKTCKIGGLDISAYDSMEHAVNSILHQGDVVSGFAVAVNAEKIVSSYELVEVKNILESATIRYPDGAGVSLVMSKRNCPSARIPGCDLWLELMKGSALLNIPVFIIGAKPEVNQQTVEKLQNELNVSVVDSCDGYFKDDMELIETIKQSQAKIVTVALGSPRQENFINKCREVYPDAFYMGVGGTYDVFTDRVKRAPEWAQKYNLEWFYRLVCQPTRIKRQIKLVKYLSLVITNKI</sequence>
<accession>A0ABV4LFR2</accession>
<keyword evidence="1" id="KW-0328">Glycosyltransferase</keyword>
<evidence type="ECO:0000313" key="3">
    <source>
        <dbReference type="EMBL" id="MEZ8090711.1"/>
    </source>
</evidence>
<keyword evidence="2" id="KW-0808">Transferase</keyword>
<gene>
    <name evidence="3" type="ORF">ACED24_11655</name>
</gene>
<dbReference type="RefSeq" id="WP_241811139.1">
    <property type="nucleotide sequence ID" value="NZ_CP090843.1"/>
</dbReference>
<evidence type="ECO:0000256" key="1">
    <source>
        <dbReference type="ARBA" id="ARBA00022676"/>
    </source>
</evidence>
<organism evidence="3 4">
    <name type="scientific">Vibrio kanaloae</name>
    <dbReference type="NCBI Taxonomy" id="170673"/>
    <lineage>
        <taxon>Bacteria</taxon>
        <taxon>Pseudomonadati</taxon>
        <taxon>Pseudomonadota</taxon>
        <taxon>Gammaproteobacteria</taxon>
        <taxon>Vibrionales</taxon>
        <taxon>Vibrionaceae</taxon>
        <taxon>Vibrio</taxon>
    </lineage>
</organism>
<evidence type="ECO:0000313" key="4">
    <source>
        <dbReference type="Proteomes" id="UP001569177"/>
    </source>
</evidence>
<dbReference type="InterPro" id="IPR004629">
    <property type="entry name" value="WecG_TagA_CpsF"/>
</dbReference>
<evidence type="ECO:0000256" key="2">
    <source>
        <dbReference type="ARBA" id="ARBA00022679"/>
    </source>
</evidence>
<dbReference type="PANTHER" id="PTHR34136">
    <property type="match status" value="1"/>
</dbReference>
<proteinExistence type="predicted"/>
<reference evidence="3 4" key="1">
    <citation type="submission" date="2024-06" db="EMBL/GenBank/DDBJ databases">
        <authorList>
            <person name="Steensen K."/>
            <person name="Seneca J."/>
            <person name="Bartlau N."/>
            <person name="Yu A.X."/>
            <person name="Polz M.F."/>
        </authorList>
    </citation>
    <scope>NUCLEOTIDE SEQUENCE [LARGE SCALE GENOMIC DNA]</scope>
    <source>
        <strain evidence="3 4">5S240</strain>
    </source>
</reference>
<dbReference type="PANTHER" id="PTHR34136:SF1">
    <property type="entry name" value="UDP-N-ACETYL-D-MANNOSAMINURONIC ACID TRANSFERASE"/>
    <property type="match status" value="1"/>
</dbReference>
<dbReference type="CDD" id="cd06533">
    <property type="entry name" value="Glyco_transf_WecG_TagA"/>
    <property type="match status" value="1"/>
</dbReference>
<dbReference type="Proteomes" id="UP001569177">
    <property type="component" value="Unassembled WGS sequence"/>
</dbReference>
<dbReference type="EMBL" id="JBGOOJ010000009">
    <property type="protein sequence ID" value="MEZ8090711.1"/>
    <property type="molecule type" value="Genomic_DNA"/>
</dbReference>
<dbReference type="Pfam" id="PF03808">
    <property type="entry name" value="Glyco_tran_WecG"/>
    <property type="match status" value="1"/>
</dbReference>
<keyword evidence="4" id="KW-1185">Reference proteome</keyword>
<dbReference type="NCBIfam" id="TIGR00696">
    <property type="entry name" value="wecG_tagA_cpsF"/>
    <property type="match status" value="1"/>
</dbReference>
<comment type="caution">
    <text evidence="3">The sequence shown here is derived from an EMBL/GenBank/DDBJ whole genome shotgun (WGS) entry which is preliminary data.</text>
</comment>
<name>A0ABV4LFR2_9VIBR</name>